<dbReference type="EMBL" id="CM004395">
    <property type="protein sequence ID" value="KAG8648060.1"/>
    <property type="molecule type" value="Genomic_DNA"/>
</dbReference>
<protein>
    <submittedName>
        <fullName evidence="1">Uncharacterized protein</fullName>
    </submittedName>
</protein>
<name>A0ACB7H737_MANES</name>
<proteinExistence type="predicted"/>
<reference evidence="2" key="1">
    <citation type="journal article" date="2016" name="Nat. Biotechnol.">
        <title>Sequencing wild and cultivated cassava and related species reveals extensive interspecific hybridization and genetic diversity.</title>
        <authorList>
            <person name="Bredeson J.V."/>
            <person name="Lyons J.B."/>
            <person name="Prochnik S.E."/>
            <person name="Wu G.A."/>
            <person name="Ha C.M."/>
            <person name="Edsinger-Gonzales E."/>
            <person name="Grimwood J."/>
            <person name="Schmutz J."/>
            <person name="Rabbi I.Y."/>
            <person name="Egesi C."/>
            <person name="Nauluvula P."/>
            <person name="Lebot V."/>
            <person name="Ndunguru J."/>
            <person name="Mkamilo G."/>
            <person name="Bart R.S."/>
            <person name="Setter T.L."/>
            <person name="Gleadow R.M."/>
            <person name="Kulakow P."/>
            <person name="Ferguson M.E."/>
            <person name="Rounsley S."/>
            <person name="Rokhsar D.S."/>
        </authorList>
    </citation>
    <scope>NUCLEOTIDE SEQUENCE [LARGE SCALE GENOMIC DNA]</scope>
    <source>
        <strain evidence="2">cv. AM560-2</strain>
    </source>
</reference>
<gene>
    <name evidence="1" type="ORF">MANES_09G144900v8</name>
</gene>
<dbReference type="Proteomes" id="UP000091857">
    <property type="component" value="Chromosome 9"/>
</dbReference>
<keyword evidence="2" id="KW-1185">Reference proteome</keyword>
<organism evidence="1 2">
    <name type="scientific">Manihot esculenta</name>
    <name type="common">Cassava</name>
    <name type="synonym">Jatropha manihot</name>
    <dbReference type="NCBI Taxonomy" id="3983"/>
    <lineage>
        <taxon>Eukaryota</taxon>
        <taxon>Viridiplantae</taxon>
        <taxon>Streptophyta</taxon>
        <taxon>Embryophyta</taxon>
        <taxon>Tracheophyta</taxon>
        <taxon>Spermatophyta</taxon>
        <taxon>Magnoliopsida</taxon>
        <taxon>eudicotyledons</taxon>
        <taxon>Gunneridae</taxon>
        <taxon>Pentapetalae</taxon>
        <taxon>rosids</taxon>
        <taxon>fabids</taxon>
        <taxon>Malpighiales</taxon>
        <taxon>Euphorbiaceae</taxon>
        <taxon>Crotonoideae</taxon>
        <taxon>Manihoteae</taxon>
        <taxon>Manihot</taxon>
    </lineage>
</organism>
<evidence type="ECO:0000313" key="1">
    <source>
        <dbReference type="EMBL" id="KAG8648060.1"/>
    </source>
</evidence>
<accession>A0ACB7H737</accession>
<evidence type="ECO:0000313" key="2">
    <source>
        <dbReference type="Proteomes" id="UP000091857"/>
    </source>
</evidence>
<comment type="caution">
    <text evidence="1">The sequence shown here is derived from an EMBL/GenBank/DDBJ whole genome shotgun (WGS) entry which is preliminary data.</text>
</comment>
<sequence>MDILLSFCELTMHVCGFKGGQIPAFGDWEHANELPITQYFESARQAGLIRYSSSGECDQYMHGDLYSTDFKKPSRDLGPQRKTTRVKERRVPHPHVKEQKKQVKVCDVTEPQRRHQRQKPISMYSNVSEKNNEVVSVHPRPKLPVRVRPPKPVDEDLYKIPPELLRSSKRKKKVAGFLSCLVPFCAP</sequence>